<dbReference type="PROSITE" id="PS00198">
    <property type="entry name" value="4FE4S_FER_1"/>
    <property type="match status" value="1"/>
</dbReference>
<dbReference type="InterPro" id="IPR009051">
    <property type="entry name" value="Helical_ferredxn"/>
</dbReference>
<reference evidence="8" key="1">
    <citation type="submission" date="2018-01" db="EMBL/GenBank/DDBJ databases">
        <authorList>
            <person name="Regsiter A."/>
            <person name="William W."/>
        </authorList>
    </citation>
    <scope>NUCLEOTIDE SEQUENCE</scope>
    <source>
        <strain evidence="8">TRIP AH-1</strain>
    </source>
</reference>
<accession>A0A445MWU8</accession>
<sequence>MIIGYGTIKTIAVVIALILSVGYFSWRVNHLLRLLMIGKEENRFDRVSARLWMALKQSIFQSSQFRVPKPDYTYAGIMHILIIFGFLILLPGELEFIISGIIDGFSFSFLGERLFNIFLLSQDLFIAAVLAAMVMAFFRRFVLRPAQINYHLTAYVILSCICVLMLTLLGMNSLRFTNPEEVHFAGVAARWMPITTSFVSVTGLTNFYPVTFEVMWWLHLAVLLFFLDYIPNSKHLHVFAGIPANFFRHFSPPLIKLQPINFEAEELSSLGVSKVEDFTWKQLFDGYTCTECGRCTDQCPANNTGKALSPRDIILSIKENLFANGRMLLSTPPDQRNGAERVELIGGSIEKDQLWQCTTCGACANVCPVGNEHLRAVLEMRRYLMMEEGDAPELMSRAVKSLEARSHPFFGTGAGPKDWRKGLDVPIFEKGKSEYLLWVGCANIYEDRGQDIARAMIRVLKKAQVSFGILEESRCTGDIAKQMGNELLFNELAQQNIEDFASVGVSKIITLCPHCYNSFTYYYPEVGGVYEVIPHVIFINRLISSGVLSLKKNQRTIAYHDPCYLARHNGMVTEPREVVSVLGNLVEAPRNMKSGFCCGGGGGNYWAEEEGVKINHARAKELFETGAEFIATACPFCLLMMTDGLKKVTEEKKAYDIVELVDL</sequence>
<dbReference type="PANTHER" id="PTHR43255">
    <property type="entry name" value="IRON-SULFUR-BINDING OXIDOREDUCTASE FADF-RELATED-RELATED"/>
    <property type="match status" value="1"/>
</dbReference>
<proteinExistence type="predicted"/>
<gene>
    <name evidence="8" type="ORF">PITCH_A20001</name>
</gene>
<feature type="transmembrane region" description="Helical" evidence="6">
    <location>
        <begin position="114"/>
        <end position="138"/>
    </location>
</feature>
<dbReference type="Gene3D" id="1.20.950.20">
    <property type="entry name" value="Transmembrane di-heme cytochromes, Chain C"/>
    <property type="match status" value="1"/>
</dbReference>
<keyword evidence="6" id="KW-0472">Membrane</keyword>
<dbReference type="GO" id="GO:0005886">
    <property type="term" value="C:plasma membrane"/>
    <property type="evidence" value="ECO:0007669"/>
    <property type="project" value="TreeGrafter"/>
</dbReference>
<evidence type="ECO:0000256" key="6">
    <source>
        <dbReference type="SAM" id="Phobius"/>
    </source>
</evidence>
<evidence type="ECO:0000256" key="4">
    <source>
        <dbReference type="ARBA" id="ARBA00023004"/>
    </source>
</evidence>
<evidence type="ECO:0000256" key="1">
    <source>
        <dbReference type="ARBA" id="ARBA00022485"/>
    </source>
</evidence>
<dbReference type="InterPro" id="IPR051460">
    <property type="entry name" value="HdrC_iron-sulfur_subunit"/>
</dbReference>
<dbReference type="GO" id="GO:0046872">
    <property type="term" value="F:metal ion binding"/>
    <property type="evidence" value="ECO:0007669"/>
    <property type="project" value="UniProtKB-KW"/>
</dbReference>
<dbReference type="PANTHER" id="PTHR43255:SF1">
    <property type="entry name" value="IRON-SULFUR-BINDING OXIDOREDUCTASE FADF-RELATED"/>
    <property type="match status" value="1"/>
</dbReference>
<feature type="transmembrane region" description="Helical" evidence="6">
    <location>
        <begin position="207"/>
        <end position="227"/>
    </location>
</feature>
<keyword evidence="3" id="KW-0560">Oxidoreductase</keyword>
<dbReference type="SUPFAM" id="SSF46548">
    <property type="entry name" value="alpha-helical ferredoxin"/>
    <property type="match status" value="1"/>
</dbReference>
<feature type="domain" description="4Fe-4S ferredoxin-type" evidence="7">
    <location>
        <begin position="280"/>
        <end position="309"/>
    </location>
</feature>
<dbReference type="Gene3D" id="1.10.1060.10">
    <property type="entry name" value="Alpha-helical ferredoxin"/>
    <property type="match status" value="1"/>
</dbReference>
<evidence type="ECO:0000256" key="2">
    <source>
        <dbReference type="ARBA" id="ARBA00022723"/>
    </source>
</evidence>
<feature type="transmembrane region" description="Helical" evidence="6">
    <location>
        <begin position="6"/>
        <end position="26"/>
    </location>
</feature>
<dbReference type="InterPro" id="IPR004017">
    <property type="entry name" value="Cys_rich_dom"/>
</dbReference>
<dbReference type="InterPro" id="IPR017896">
    <property type="entry name" value="4Fe4S_Fe-S-bd"/>
</dbReference>
<dbReference type="EMBL" id="OJIN01000112">
    <property type="protein sequence ID" value="SPD73821.1"/>
    <property type="molecule type" value="Genomic_DNA"/>
</dbReference>
<protein>
    <submittedName>
        <fullName evidence="8">Fe-S osidoreductase</fullName>
    </submittedName>
</protein>
<dbReference type="InterPro" id="IPR036197">
    <property type="entry name" value="NarG-like_sf"/>
</dbReference>
<evidence type="ECO:0000313" key="8">
    <source>
        <dbReference type="EMBL" id="SPD73821.1"/>
    </source>
</evidence>
<keyword evidence="2" id="KW-0479">Metal-binding</keyword>
<keyword evidence="6" id="KW-1133">Transmembrane helix</keyword>
<feature type="transmembrane region" description="Helical" evidence="6">
    <location>
        <begin position="72"/>
        <end position="94"/>
    </location>
</feature>
<keyword evidence="4" id="KW-0408">Iron</keyword>
<dbReference type="PROSITE" id="PS51379">
    <property type="entry name" value="4FE4S_FER_2"/>
    <property type="match status" value="2"/>
</dbReference>
<feature type="transmembrane region" description="Helical" evidence="6">
    <location>
        <begin position="150"/>
        <end position="171"/>
    </location>
</feature>
<keyword evidence="1" id="KW-0004">4Fe-4S</keyword>
<name>A0A445MWU8_9BACT</name>
<dbReference type="Pfam" id="PF13237">
    <property type="entry name" value="Fer4_10"/>
    <property type="match status" value="1"/>
</dbReference>
<organism evidence="8">
    <name type="scientific">uncultured Desulfobacterium sp</name>
    <dbReference type="NCBI Taxonomy" id="201089"/>
    <lineage>
        <taxon>Bacteria</taxon>
        <taxon>Pseudomonadati</taxon>
        <taxon>Thermodesulfobacteriota</taxon>
        <taxon>Desulfobacteria</taxon>
        <taxon>Desulfobacterales</taxon>
        <taxon>Desulfobacteriaceae</taxon>
        <taxon>Desulfobacterium</taxon>
        <taxon>environmental samples</taxon>
    </lineage>
</organism>
<dbReference type="InterPro" id="IPR017900">
    <property type="entry name" value="4Fe4S_Fe_S_CS"/>
</dbReference>
<evidence type="ECO:0000259" key="7">
    <source>
        <dbReference type="PROSITE" id="PS51379"/>
    </source>
</evidence>
<dbReference type="GO" id="GO:0051539">
    <property type="term" value="F:4 iron, 4 sulfur cluster binding"/>
    <property type="evidence" value="ECO:0007669"/>
    <property type="project" value="UniProtKB-KW"/>
</dbReference>
<dbReference type="GO" id="GO:0016491">
    <property type="term" value="F:oxidoreductase activity"/>
    <property type="evidence" value="ECO:0007669"/>
    <property type="project" value="UniProtKB-KW"/>
</dbReference>
<dbReference type="SUPFAM" id="SSF103501">
    <property type="entry name" value="Respiratory nitrate reductase 1 gamma chain"/>
    <property type="match status" value="1"/>
</dbReference>
<dbReference type="AlphaFoldDB" id="A0A445MWU8"/>
<keyword evidence="5" id="KW-0411">Iron-sulfur</keyword>
<evidence type="ECO:0000256" key="5">
    <source>
        <dbReference type="ARBA" id="ARBA00023014"/>
    </source>
</evidence>
<feature type="domain" description="4Fe-4S ferredoxin-type" evidence="7">
    <location>
        <begin position="347"/>
        <end position="377"/>
    </location>
</feature>
<keyword evidence="6" id="KW-0812">Transmembrane</keyword>
<dbReference type="Pfam" id="PF02754">
    <property type="entry name" value="CCG"/>
    <property type="match status" value="2"/>
</dbReference>
<evidence type="ECO:0000256" key="3">
    <source>
        <dbReference type="ARBA" id="ARBA00023002"/>
    </source>
</evidence>